<evidence type="ECO:0000313" key="2">
    <source>
        <dbReference type="Proteomes" id="UP000679312"/>
    </source>
</evidence>
<protein>
    <submittedName>
        <fullName evidence="1">DUF2835 domain-containing protein</fullName>
    </submittedName>
</protein>
<proteinExistence type="predicted"/>
<organism evidence="1 2">
    <name type="scientific">Aeromonas jandaei</name>
    <dbReference type="NCBI Taxonomy" id="650"/>
    <lineage>
        <taxon>Bacteria</taxon>
        <taxon>Pseudomonadati</taxon>
        <taxon>Pseudomonadota</taxon>
        <taxon>Gammaproteobacteria</taxon>
        <taxon>Aeromonadales</taxon>
        <taxon>Aeromonadaceae</taxon>
        <taxon>Aeromonas</taxon>
    </lineage>
</organism>
<accession>A0ABD7EQY7</accession>
<dbReference type="Pfam" id="PF11197">
    <property type="entry name" value="DUF2835"/>
    <property type="match status" value="1"/>
</dbReference>
<dbReference type="RefSeq" id="WP_041207791.1">
    <property type="nucleotide sequence ID" value="NZ_AP024466.1"/>
</dbReference>
<gene>
    <name evidence="1" type="ORF">HQ399_11665</name>
</gene>
<dbReference type="InterPro" id="IPR021363">
    <property type="entry name" value="DUF2835"/>
</dbReference>
<evidence type="ECO:0000313" key="1">
    <source>
        <dbReference type="EMBL" id="QWL62856.1"/>
    </source>
</evidence>
<dbReference type="Proteomes" id="UP000679312">
    <property type="component" value="Chromosome"/>
</dbReference>
<dbReference type="EMBL" id="CP053881">
    <property type="protein sequence ID" value="QWL62856.1"/>
    <property type="molecule type" value="Genomic_DNA"/>
</dbReference>
<sequence length="73" mass="8552">MKQFTFRLSLSSDEVMLMYQGHARRLVVRSEQGLTIELGIDKIRPFVAISGVHGYFRLKTQDDYRFISLERIS</sequence>
<reference evidence="1 2" key="1">
    <citation type="journal article" date="2021" name="Front. Microbiol.">
        <title>Prevalence and Genetic Analysis of Chromosomal mcr-3/7 in Aeromonas From U.S. Animal-Derived Samples.</title>
        <authorList>
            <person name="Wang Y."/>
            <person name="Hou N."/>
            <person name="Rasooly R."/>
            <person name="Gu Y."/>
            <person name="He X."/>
        </authorList>
    </citation>
    <scope>NUCLEOTIDE SEQUENCE [LARGE SCALE GENOMIC DNA]</scope>
    <source>
        <strain evidence="1 2">4608</strain>
    </source>
</reference>
<name>A0ABD7EQY7_AERJA</name>
<dbReference type="AlphaFoldDB" id="A0ABD7EQY7"/>